<keyword evidence="12" id="KW-0234">DNA repair</keyword>
<dbReference type="FunFam" id="1.10.340.30:FF:000002">
    <property type="entry name" value="Adenine DNA glycosylase"/>
    <property type="match status" value="1"/>
</dbReference>
<dbReference type="InterPro" id="IPR029119">
    <property type="entry name" value="MutY_C"/>
</dbReference>
<gene>
    <name evidence="16" type="ORF">LX69_01721</name>
</gene>
<dbReference type="GO" id="GO:0032357">
    <property type="term" value="F:oxidized purine DNA binding"/>
    <property type="evidence" value="ECO:0007669"/>
    <property type="project" value="TreeGrafter"/>
</dbReference>
<evidence type="ECO:0000313" key="16">
    <source>
        <dbReference type="EMBL" id="PZX16906.1"/>
    </source>
</evidence>
<sequence>MSSISDALILWYNRHQRDLPWRATRDPYLIWLSEIILQQTQVATGLQYYLRFAERYPDIHHLAVASEDEVLKMWQGLGYYSRARHLLFTARYIDEHYAGHFPCTYHEILRLKGVGKYTAAAIASFAFDLPHAVVDGNVGRVISRYFAMAEPVDSTNGQRELDRLAHVVMDPVRAAQHNQAIMELGALVCRPVQPACDECPLAERCLARQRGVVDLFPFKQRKTAVKHRHFIYIWCQDGDEVFVQRREGNDIWKGLYQFPMFEVTQPVDVNHVGAIVAERMGVTSDAVVVMSVHETRHVLTHQRLHLTIIRVMFHRDSMPLFFCDYERVSLENIHQYAFPKPLIDYLDLLGA</sequence>
<dbReference type="SMART" id="SM00525">
    <property type="entry name" value="FES"/>
    <property type="match status" value="1"/>
</dbReference>
<dbReference type="SUPFAM" id="SSF55811">
    <property type="entry name" value="Nudix"/>
    <property type="match status" value="1"/>
</dbReference>
<evidence type="ECO:0000256" key="14">
    <source>
        <dbReference type="RuleBase" id="RU365096"/>
    </source>
</evidence>
<comment type="function">
    <text evidence="2">Adenine glycosylase active on G-A mispairs. MutY also corrects error-prone DNA synthesis past GO lesions which are due to the oxidatively damaged form of guanine: 7,8-dihydro-8-oxoguanine (8-oxo-dGTP).</text>
</comment>
<dbReference type="NCBIfam" id="TIGR01084">
    <property type="entry name" value="mutY"/>
    <property type="match status" value="1"/>
</dbReference>
<evidence type="ECO:0000256" key="2">
    <source>
        <dbReference type="ARBA" id="ARBA00002933"/>
    </source>
</evidence>
<dbReference type="AlphaFoldDB" id="A0A2W7NU95"/>
<keyword evidence="8 14" id="KW-0227">DNA damage</keyword>
<evidence type="ECO:0000256" key="5">
    <source>
        <dbReference type="ARBA" id="ARBA00022023"/>
    </source>
</evidence>
<dbReference type="Pfam" id="PF00633">
    <property type="entry name" value="HHH"/>
    <property type="match status" value="1"/>
</dbReference>
<dbReference type="InterPro" id="IPR000445">
    <property type="entry name" value="HhH_motif"/>
</dbReference>
<dbReference type="GO" id="GO:0034039">
    <property type="term" value="F:8-oxo-7,8-dihydroguanine DNA N-glycosylase activity"/>
    <property type="evidence" value="ECO:0007669"/>
    <property type="project" value="TreeGrafter"/>
</dbReference>
<dbReference type="InterPro" id="IPR015797">
    <property type="entry name" value="NUDIX_hydrolase-like_dom_sf"/>
</dbReference>
<evidence type="ECO:0000256" key="9">
    <source>
        <dbReference type="ARBA" id="ARBA00022801"/>
    </source>
</evidence>
<dbReference type="InterPro" id="IPR005760">
    <property type="entry name" value="A/G_AdeGlyc_MutY"/>
</dbReference>
<dbReference type="RefSeq" id="WP_111445436.1">
    <property type="nucleotide sequence ID" value="NZ_QKZK01000011.1"/>
</dbReference>
<dbReference type="GO" id="GO:0035485">
    <property type="term" value="F:adenine/guanine mispair binding"/>
    <property type="evidence" value="ECO:0007669"/>
    <property type="project" value="TreeGrafter"/>
</dbReference>
<reference evidence="16 17" key="1">
    <citation type="submission" date="2018-06" db="EMBL/GenBank/DDBJ databases">
        <title>Genomic Encyclopedia of Archaeal and Bacterial Type Strains, Phase II (KMG-II): from individual species to whole genera.</title>
        <authorList>
            <person name="Goeker M."/>
        </authorList>
    </citation>
    <scope>NUCLEOTIDE SEQUENCE [LARGE SCALE GENOMIC DNA]</scope>
    <source>
        <strain evidence="16 17">DSM 6779</strain>
    </source>
</reference>
<comment type="caution">
    <text evidence="16">The sequence shown here is derived from an EMBL/GenBank/DDBJ whole genome shotgun (WGS) entry which is preliminary data.</text>
</comment>
<evidence type="ECO:0000256" key="6">
    <source>
        <dbReference type="ARBA" id="ARBA00022485"/>
    </source>
</evidence>
<evidence type="ECO:0000256" key="7">
    <source>
        <dbReference type="ARBA" id="ARBA00022723"/>
    </source>
</evidence>
<evidence type="ECO:0000256" key="8">
    <source>
        <dbReference type="ARBA" id="ARBA00022763"/>
    </source>
</evidence>
<name>A0A2W7NU95_9BACT</name>
<comment type="cofactor">
    <cofactor evidence="14">
        <name>[4Fe-4S] cluster</name>
        <dbReference type="ChEBI" id="CHEBI:49883"/>
    </cofactor>
    <text evidence="14">Binds 1 [4Fe-4S] cluster.</text>
</comment>
<dbReference type="CDD" id="cd00056">
    <property type="entry name" value="ENDO3c"/>
    <property type="match status" value="1"/>
</dbReference>
<dbReference type="GO" id="GO:0006298">
    <property type="term" value="P:mismatch repair"/>
    <property type="evidence" value="ECO:0007669"/>
    <property type="project" value="TreeGrafter"/>
</dbReference>
<dbReference type="SMART" id="SM00478">
    <property type="entry name" value="ENDO3c"/>
    <property type="match status" value="1"/>
</dbReference>
<dbReference type="CDD" id="cd03431">
    <property type="entry name" value="NUDIX_DNA_Glycosylase_C-MutY"/>
    <property type="match status" value="1"/>
</dbReference>
<evidence type="ECO:0000256" key="13">
    <source>
        <dbReference type="ARBA" id="ARBA00023295"/>
    </source>
</evidence>
<evidence type="ECO:0000256" key="4">
    <source>
        <dbReference type="ARBA" id="ARBA00012045"/>
    </source>
</evidence>
<evidence type="ECO:0000256" key="11">
    <source>
        <dbReference type="ARBA" id="ARBA00023014"/>
    </source>
</evidence>
<dbReference type="Gene3D" id="1.10.1670.10">
    <property type="entry name" value="Helix-hairpin-Helix base-excision DNA repair enzymes (C-terminal)"/>
    <property type="match status" value="1"/>
</dbReference>
<feature type="domain" description="HhH-GPD" evidence="15">
    <location>
        <begin position="36"/>
        <end position="187"/>
    </location>
</feature>
<dbReference type="SUPFAM" id="SSF48150">
    <property type="entry name" value="DNA-glycosylase"/>
    <property type="match status" value="1"/>
</dbReference>
<keyword evidence="11" id="KW-0411">Iron-sulfur</keyword>
<comment type="catalytic activity">
    <reaction evidence="1 14">
        <text>Hydrolyzes free adenine bases from 7,8-dihydro-8-oxoguanine:adenine mismatched double-stranded DNA, leaving an apurinic site.</text>
        <dbReference type="EC" id="3.2.2.31"/>
    </reaction>
</comment>
<evidence type="ECO:0000259" key="15">
    <source>
        <dbReference type="SMART" id="SM00478"/>
    </source>
</evidence>
<protein>
    <recommendedName>
        <fullName evidence="5 14">Adenine DNA glycosylase</fullName>
        <ecNumber evidence="4 14">3.2.2.31</ecNumber>
    </recommendedName>
</protein>
<dbReference type="InterPro" id="IPR023170">
    <property type="entry name" value="HhH_base_excis_C"/>
</dbReference>
<evidence type="ECO:0000313" key="17">
    <source>
        <dbReference type="Proteomes" id="UP000249239"/>
    </source>
</evidence>
<keyword evidence="10 14" id="KW-0408">Iron</keyword>
<dbReference type="Pfam" id="PF00730">
    <property type="entry name" value="HhH-GPD"/>
    <property type="match status" value="1"/>
</dbReference>
<dbReference type="GO" id="GO:0000701">
    <property type="term" value="F:purine-specific mismatch base pair DNA N-glycosylase activity"/>
    <property type="evidence" value="ECO:0007669"/>
    <property type="project" value="UniProtKB-EC"/>
</dbReference>
<comment type="similarity">
    <text evidence="3 14">Belongs to the Nth/MutY family.</text>
</comment>
<dbReference type="GO" id="GO:0046872">
    <property type="term" value="F:metal ion binding"/>
    <property type="evidence" value="ECO:0007669"/>
    <property type="project" value="UniProtKB-UniRule"/>
</dbReference>
<dbReference type="Pfam" id="PF14815">
    <property type="entry name" value="NUDIX_4"/>
    <property type="match status" value="1"/>
</dbReference>
<dbReference type="PANTHER" id="PTHR42944">
    <property type="entry name" value="ADENINE DNA GLYCOSYLASE"/>
    <property type="match status" value="1"/>
</dbReference>
<keyword evidence="17" id="KW-1185">Reference proteome</keyword>
<proteinExistence type="inferred from homology"/>
<keyword evidence="13 14" id="KW-0326">Glycosidase</keyword>
<dbReference type="PANTHER" id="PTHR42944:SF1">
    <property type="entry name" value="ADENINE DNA GLYCOSYLASE"/>
    <property type="match status" value="1"/>
</dbReference>
<dbReference type="InterPro" id="IPR003265">
    <property type="entry name" value="HhH-GPD_domain"/>
</dbReference>
<evidence type="ECO:0000256" key="1">
    <source>
        <dbReference type="ARBA" id="ARBA00000843"/>
    </source>
</evidence>
<dbReference type="Proteomes" id="UP000249239">
    <property type="component" value="Unassembled WGS sequence"/>
</dbReference>
<dbReference type="GO" id="GO:0051539">
    <property type="term" value="F:4 iron, 4 sulfur cluster binding"/>
    <property type="evidence" value="ECO:0007669"/>
    <property type="project" value="UniProtKB-UniRule"/>
</dbReference>
<keyword evidence="9" id="KW-0378">Hydrolase</keyword>
<organism evidence="16 17">
    <name type="scientific">Breznakibacter xylanolyticus</name>
    <dbReference type="NCBI Taxonomy" id="990"/>
    <lineage>
        <taxon>Bacteria</taxon>
        <taxon>Pseudomonadati</taxon>
        <taxon>Bacteroidota</taxon>
        <taxon>Bacteroidia</taxon>
        <taxon>Marinilabiliales</taxon>
        <taxon>Marinilabiliaceae</taxon>
        <taxon>Breznakibacter</taxon>
    </lineage>
</organism>
<dbReference type="OrthoDB" id="9802365at2"/>
<dbReference type="EC" id="3.2.2.31" evidence="4 14"/>
<dbReference type="InterPro" id="IPR044298">
    <property type="entry name" value="MIG/MutY"/>
</dbReference>
<evidence type="ECO:0000256" key="12">
    <source>
        <dbReference type="ARBA" id="ARBA00023204"/>
    </source>
</evidence>
<dbReference type="GO" id="GO:0006284">
    <property type="term" value="P:base-excision repair"/>
    <property type="evidence" value="ECO:0007669"/>
    <property type="project" value="UniProtKB-UniRule"/>
</dbReference>
<keyword evidence="7" id="KW-0479">Metal-binding</keyword>
<evidence type="ECO:0000256" key="10">
    <source>
        <dbReference type="ARBA" id="ARBA00023004"/>
    </source>
</evidence>
<evidence type="ECO:0000256" key="3">
    <source>
        <dbReference type="ARBA" id="ARBA00008343"/>
    </source>
</evidence>
<dbReference type="EMBL" id="QKZK01000011">
    <property type="protein sequence ID" value="PZX16906.1"/>
    <property type="molecule type" value="Genomic_DNA"/>
</dbReference>
<keyword evidence="6" id="KW-0004">4Fe-4S</keyword>
<accession>A0A2W7NU95</accession>
<dbReference type="InterPro" id="IPR003651">
    <property type="entry name" value="Endonuclease3_FeS-loop_motif"/>
</dbReference>
<dbReference type="Gene3D" id="3.90.79.10">
    <property type="entry name" value="Nucleoside Triphosphate Pyrophosphohydrolase"/>
    <property type="match status" value="1"/>
</dbReference>
<dbReference type="InterPro" id="IPR011257">
    <property type="entry name" value="DNA_glycosylase"/>
</dbReference>
<dbReference type="Gene3D" id="1.10.340.30">
    <property type="entry name" value="Hypothetical protein, domain 2"/>
    <property type="match status" value="1"/>
</dbReference>